<protein>
    <submittedName>
        <fullName evidence="5">CBS domain-containing protein</fullName>
    </submittedName>
</protein>
<comment type="caution">
    <text evidence="5">The sequence shown here is derived from an EMBL/GenBank/DDBJ whole genome shotgun (WGS) entry which is preliminary data.</text>
</comment>
<feature type="domain" description="CBS" evidence="4">
    <location>
        <begin position="10"/>
        <end position="67"/>
    </location>
</feature>
<dbReference type="PANTHER" id="PTHR43080:SF29">
    <property type="entry name" value="OS02G0818000 PROTEIN"/>
    <property type="match status" value="1"/>
</dbReference>
<proteinExistence type="predicted"/>
<organism evidence="5 6">
    <name type="scientific">Micromonospora globbae</name>
    <dbReference type="NCBI Taxonomy" id="1894969"/>
    <lineage>
        <taxon>Bacteria</taxon>
        <taxon>Bacillati</taxon>
        <taxon>Actinomycetota</taxon>
        <taxon>Actinomycetes</taxon>
        <taxon>Micromonosporales</taxon>
        <taxon>Micromonosporaceae</taxon>
        <taxon>Micromonospora</taxon>
    </lineage>
</organism>
<evidence type="ECO:0000256" key="2">
    <source>
        <dbReference type="PROSITE-ProRule" id="PRU00703"/>
    </source>
</evidence>
<name>A0A420F7U1_9ACTN</name>
<dbReference type="OrthoDB" id="2111978at2"/>
<dbReference type="AlphaFoldDB" id="A0A420F7U1"/>
<sequence length="230" mass="24987">MRTWQVGDVMTGDVATVREATTYREIVDVLVRRGISGVPVVDGFRRVLGVVSEADLLHKIEHTGEPERRRIFESRRRRGAHGKAGALLARDLMTAPPVTTYAEASLPAAARTMDREQVKRLPVLDDLGRLVGIVTRGDLLRVHLRSDAAIREDVVQEVLHRILAVRDGLVTVQVRAGEVTLAGRVDRRSAADLAGRLAAQVSGVVRVSNRIVFDADDTALVEAGGVTPVA</sequence>
<accession>A0A420F7U1</accession>
<dbReference type="SUPFAM" id="SSF54631">
    <property type="entry name" value="CBS-domain pair"/>
    <property type="match status" value="1"/>
</dbReference>
<dbReference type="InterPro" id="IPR017080">
    <property type="entry name" value="UCP036990_CBS_BON"/>
</dbReference>
<evidence type="ECO:0000313" key="6">
    <source>
        <dbReference type="Proteomes" id="UP000285744"/>
    </source>
</evidence>
<feature type="domain" description="CBS" evidence="4">
    <location>
        <begin position="93"/>
        <end position="150"/>
    </location>
</feature>
<keyword evidence="1 2" id="KW-0129">CBS domain</keyword>
<dbReference type="CDD" id="cd04586">
    <property type="entry name" value="CBS_pair_BON_assoc"/>
    <property type="match status" value="1"/>
</dbReference>
<dbReference type="PROSITE" id="PS50914">
    <property type="entry name" value="BON"/>
    <property type="match status" value="1"/>
</dbReference>
<dbReference type="InterPro" id="IPR000644">
    <property type="entry name" value="CBS_dom"/>
</dbReference>
<reference evidence="5 6" key="1">
    <citation type="journal article" date="2018" name="Int. J. Syst. Evol. Microbiol.">
        <title>Micromonospora globbae sp. nov., an endophytic actinomycete isolated from roots of Globba winitii C. H. Wright.</title>
        <authorList>
            <person name="Kuncharoen N."/>
            <person name="Pittayakhajonwut P."/>
            <person name="Tanasupawat S."/>
        </authorList>
    </citation>
    <scope>NUCLEOTIDE SEQUENCE [LARGE SCALE GENOMIC DNA]</scope>
    <source>
        <strain evidence="5 6">WPS1-2</strain>
    </source>
</reference>
<dbReference type="PIRSF" id="PIRSF036990">
    <property type="entry name" value="UCP036990_CBS_BON"/>
    <property type="match status" value="1"/>
</dbReference>
<dbReference type="InterPro" id="IPR046342">
    <property type="entry name" value="CBS_dom_sf"/>
</dbReference>
<dbReference type="InterPro" id="IPR007055">
    <property type="entry name" value="BON_dom"/>
</dbReference>
<dbReference type="Pfam" id="PF04972">
    <property type="entry name" value="BON"/>
    <property type="match status" value="1"/>
</dbReference>
<dbReference type="Pfam" id="PF00571">
    <property type="entry name" value="CBS"/>
    <property type="match status" value="2"/>
</dbReference>
<dbReference type="Proteomes" id="UP000285744">
    <property type="component" value="Unassembled WGS sequence"/>
</dbReference>
<dbReference type="EMBL" id="RAQQ01000002">
    <property type="protein sequence ID" value="RKF28986.1"/>
    <property type="molecule type" value="Genomic_DNA"/>
</dbReference>
<evidence type="ECO:0000313" key="5">
    <source>
        <dbReference type="EMBL" id="RKF28986.1"/>
    </source>
</evidence>
<evidence type="ECO:0000256" key="1">
    <source>
        <dbReference type="ARBA" id="ARBA00023122"/>
    </source>
</evidence>
<evidence type="ECO:0000259" key="3">
    <source>
        <dbReference type="PROSITE" id="PS50914"/>
    </source>
</evidence>
<gene>
    <name evidence="5" type="ORF">D7I43_02875</name>
</gene>
<feature type="domain" description="BON" evidence="3">
    <location>
        <begin position="146"/>
        <end position="215"/>
    </location>
</feature>
<dbReference type="RefSeq" id="WP_120327071.1">
    <property type="nucleotide sequence ID" value="NZ_RAQQ01000002.1"/>
</dbReference>
<dbReference type="PROSITE" id="PS51371">
    <property type="entry name" value="CBS"/>
    <property type="match status" value="2"/>
</dbReference>
<dbReference type="Gene3D" id="3.10.580.10">
    <property type="entry name" value="CBS-domain"/>
    <property type="match status" value="1"/>
</dbReference>
<dbReference type="PANTHER" id="PTHR43080">
    <property type="entry name" value="CBS DOMAIN-CONTAINING PROTEIN CBSX3, MITOCHONDRIAL"/>
    <property type="match status" value="1"/>
</dbReference>
<dbReference type="SMART" id="SM00116">
    <property type="entry name" value="CBS"/>
    <property type="match status" value="2"/>
</dbReference>
<dbReference type="InterPro" id="IPR051257">
    <property type="entry name" value="Diverse_CBS-Domain"/>
</dbReference>
<evidence type="ECO:0000259" key="4">
    <source>
        <dbReference type="PROSITE" id="PS51371"/>
    </source>
</evidence>
<dbReference type="Gene3D" id="3.30.1340.30">
    <property type="match status" value="1"/>
</dbReference>